<evidence type="ECO:0000256" key="6">
    <source>
        <dbReference type="SAM" id="Phobius"/>
    </source>
</evidence>
<dbReference type="AlphaFoldDB" id="A0A1F7J6P8"/>
<feature type="transmembrane region" description="Helical" evidence="6">
    <location>
        <begin position="31"/>
        <end position="51"/>
    </location>
</feature>
<dbReference type="GO" id="GO:0032153">
    <property type="term" value="C:cell division site"/>
    <property type="evidence" value="ECO:0007669"/>
    <property type="project" value="TreeGrafter"/>
</dbReference>
<feature type="transmembrane region" description="Helical" evidence="6">
    <location>
        <begin position="244"/>
        <end position="268"/>
    </location>
</feature>
<accession>A0A1F7J6P8</accession>
<feature type="transmembrane region" description="Helical" evidence="6">
    <location>
        <begin position="166"/>
        <end position="184"/>
    </location>
</feature>
<dbReference type="GO" id="GO:0005886">
    <property type="term" value="C:plasma membrane"/>
    <property type="evidence" value="ECO:0007669"/>
    <property type="project" value="TreeGrafter"/>
</dbReference>
<keyword evidence="5 6" id="KW-0472">Membrane</keyword>
<evidence type="ECO:0000256" key="1">
    <source>
        <dbReference type="ARBA" id="ARBA00004141"/>
    </source>
</evidence>
<evidence type="ECO:0000256" key="3">
    <source>
        <dbReference type="ARBA" id="ARBA00022960"/>
    </source>
</evidence>
<feature type="transmembrane region" description="Helical" evidence="6">
    <location>
        <begin position="289"/>
        <end position="309"/>
    </location>
</feature>
<dbReference type="GO" id="GO:0051301">
    <property type="term" value="P:cell division"/>
    <property type="evidence" value="ECO:0007669"/>
    <property type="project" value="InterPro"/>
</dbReference>
<feature type="transmembrane region" description="Helical" evidence="6">
    <location>
        <begin position="143"/>
        <end position="159"/>
    </location>
</feature>
<keyword evidence="3" id="KW-0133">Cell shape</keyword>
<protein>
    <recommendedName>
        <fullName evidence="9">Rod shape-determining protein RodA</fullName>
    </recommendedName>
</protein>
<organism evidence="7 8">
    <name type="scientific">Candidatus Roizmanbacteria bacterium RIFCSPLOWO2_01_FULL_40_42</name>
    <dbReference type="NCBI Taxonomy" id="1802066"/>
    <lineage>
        <taxon>Bacteria</taxon>
        <taxon>Candidatus Roizmaniibacteriota</taxon>
    </lineage>
</organism>
<dbReference type="EMBL" id="MGAQ01000002">
    <property type="protein sequence ID" value="OGK51258.1"/>
    <property type="molecule type" value="Genomic_DNA"/>
</dbReference>
<dbReference type="InterPro" id="IPR001182">
    <property type="entry name" value="FtsW/RodA"/>
</dbReference>
<evidence type="ECO:0000256" key="2">
    <source>
        <dbReference type="ARBA" id="ARBA00022692"/>
    </source>
</evidence>
<evidence type="ECO:0008006" key="9">
    <source>
        <dbReference type="Google" id="ProtNLM"/>
    </source>
</evidence>
<dbReference type="PROSITE" id="PS00428">
    <property type="entry name" value="FTSW_RODA_SPOVE"/>
    <property type="match status" value="1"/>
</dbReference>
<comment type="caution">
    <text evidence="7">The sequence shown here is derived from an EMBL/GenBank/DDBJ whole genome shotgun (WGS) entry which is preliminary data.</text>
</comment>
<evidence type="ECO:0000256" key="4">
    <source>
        <dbReference type="ARBA" id="ARBA00022989"/>
    </source>
</evidence>
<reference evidence="7 8" key="1">
    <citation type="journal article" date="2016" name="Nat. Commun.">
        <title>Thousands of microbial genomes shed light on interconnected biogeochemical processes in an aquifer system.</title>
        <authorList>
            <person name="Anantharaman K."/>
            <person name="Brown C.T."/>
            <person name="Hug L.A."/>
            <person name="Sharon I."/>
            <person name="Castelle C.J."/>
            <person name="Probst A.J."/>
            <person name="Thomas B.C."/>
            <person name="Singh A."/>
            <person name="Wilkins M.J."/>
            <person name="Karaoz U."/>
            <person name="Brodie E.L."/>
            <person name="Williams K.H."/>
            <person name="Hubbard S.S."/>
            <person name="Banfield J.F."/>
        </authorList>
    </citation>
    <scope>NUCLEOTIDE SEQUENCE [LARGE SCALE GENOMIC DNA]</scope>
</reference>
<keyword evidence="2 6" id="KW-0812">Transmembrane</keyword>
<comment type="subcellular location">
    <subcellularLocation>
        <location evidence="1">Membrane</location>
        <topology evidence="1">Multi-pass membrane protein</topology>
    </subcellularLocation>
</comment>
<feature type="transmembrane region" description="Helical" evidence="6">
    <location>
        <begin position="87"/>
        <end position="109"/>
    </location>
</feature>
<dbReference type="Proteomes" id="UP000178558">
    <property type="component" value="Unassembled WGS sequence"/>
</dbReference>
<evidence type="ECO:0000256" key="5">
    <source>
        <dbReference type="ARBA" id="ARBA00023136"/>
    </source>
</evidence>
<keyword evidence="4 6" id="KW-1133">Transmembrane helix</keyword>
<dbReference type="GO" id="GO:0015648">
    <property type="term" value="F:lipid-linked peptidoglycan transporter activity"/>
    <property type="evidence" value="ECO:0007669"/>
    <property type="project" value="TreeGrafter"/>
</dbReference>
<dbReference type="PANTHER" id="PTHR30474">
    <property type="entry name" value="CELL CYCLE PROTEIN"/>
    <property type="match status" value="1"/>
</dbReference>
<gene>
    <name evidence="7" type="ORF">A3B50_04660</name>
</gene>
<dbReference type="PANTHER" id="PTHR30474:SF1">
    <property type="entry name" value="PEPTIDOGLYCAN GLYCOSYLTRANSFERASE MRDB"/>
    <property type="match status" value="1"/>
</dbReference>
<dbReference type="GO" id="GO:0008360">
    <property type="term" value="P:regulation of cell shape"/>
    <property type="evidence" value="ECO:0007669"/>
    <property type="project" value="UniProtKB-KW"/>
</dbReference>
<feature type="transmembrane region" description="Helical" evidence="6">
    <location>
        <begin position="58"/>
        <end position="75"/>
    </location>
</feature>
<evidence type="ECO:0000313" key="8">
    <source>
        <dbReference type="Proteomes" id="UP000178558"/>
    </source>
</evidence>
<proteinExistence type="predicted"/>
<feature type="transmembrane region" description="Helical" evidence="6">
    <location>
        <begin position="315"/>
        <end position="343"/>
    </location>
</feature>
<sequence>MFSILLPLLFLNFFSFFNLLGIKKELLVNQIVFFFIGICFFFLAKKVGIFFFRNNAKFFYWLFIFLLVVTFVIGSEIRGSRRWIDFYIFNFQSSEFFKIFFVIFFADFFTRFKKDLEDPKVFLKSLLYFLLPTFIIFRQPDLGNALVYLVIYFSILLFSSVPKKYILYLLVVAVLLLPSSWFFLHDYQKDRIVSFINPSLTQRGTGYNMIQAIITVGSGKFLGKGLGYGTQSQLFFLPENHTDFAFSSLVEQFGFMGGLVVLGLYFILMLQMVKKIFSFAQAKDEETLFTFYFLIGFFSYLTFQTLVNLGMNVGLLPIVGIALPFISYGGSSLVSLFFSFGLIP</sequence>
<dbReference type="Pfam" id="PF01098">
    <property type="entry name" value="FTSW_RODA_SPOVE"/>
    <property type="match status" value="1"/>
</dbReference>
<dbReference type="InterPro" id="IPR018365">
    <property type="entry name" value="Cell_cycle_FtsW-rel_CS"/>
</dbReference>
<evidence type="ECO:0000313" key="7">
    <source>
        <dbReference type="EMBL" id="OGK51258.1"/>
    </source>
</evidence>
<name>A0A1F7J6P8_9BACT</name>